<dbReference type="InterPro" id="IPR038765">
    <property type="entry name" value="Papain-like_cys_pep_sf"/>
</dbReference>
<dbReference type="Proteomes" id="UP000694864">
    <property type="component" value="Chromosome 2"/>
</dbReference>
<feature type="domain" description="C2H2-type" evidence="4">
    <location>
        <begin position="279"/>
        <end position="300"/>
    </location>
</feature>
<reference evidence="6" key="2">
    <citation type="submission" date="2025-08" db="UniProtKB">
        <authorList>
            <consortium name="RefSeq"/>
        </authorList>
    </citation>
    <scope>IDENTIFICATION</scope>
    <source>
        <tissue evidence="6">Leaf</tissue>
    </source>
</reference>
<keyword evidence="2" id="KW-0378">Hydrolase</keyword>
<proteinExistence type="predicted"/>
<dbReference type="Gene3D" id="3.90.70.10">
    <property type="entry name" value="Cysteine proteinases"/>
    <property type="match status" value="1"/>
</dbReference>
<dbReference type="InterPro" id="IPR001394">
    <property type="entry name" value="Peptidase_C19_UCH"/>
</dbReference>
<dbReference type="GeneID" id="104743948"/>
<evidence type="ECO:0000259" key="4">
    <source>
        <dbReference type="PROSITE" id="PS00028"/>
    </source>
</evidence>
<dbReference type="InterPro" id="IPR006866">
    <property type="entry name" value="DUF627_N"/>
</dbReference>
<keyword evidence="1" id="KW-0833">Ubl conjugation pathway</keyword>
<feature type="region of interest" description="Disordered" evidence="3">
    <location>
        <begin position="746"/>
        <end position="782"/>
    </location>
</feature>
<evidence type="ECO:0000256" key="2">
    <source>
        <dbReference type="ARBA" id="ARBA00022801"/>
    </source>
</evidence>
<reference evidence="5" key="1">
    <citation type="journal article" date="2014" name="Nat. Commun.">
        <title>The emerging biofuel crop Camelina sativa retains a highly undifferentiated hexaploid genome structure.</title>
        <authorList>
            <person name="Kagale S."/>
            <person name="Koh C."/>
            <person name="Nixon J."/>
            <person name="Bollina V."/>
            <person name="Clarke W.E."/>
            <person name="Tuteja R."/>
            <person name="Spillane C."/>
            <person name="Robinson S.J."/>
            <person name="Links M.G."/>
            <person name="Clarke C."/>
            <person name="Higgins E.E."/>
            <person name="Huebert T."/>
            <person name="Sharpe A.G."/>
            <person name="Parkin I.A."/>
        </authorList>
    </citation>
    <scope>NUCLEOTIDE SEQUENCE [LARGE SCALE GENOMIC DNA]</scope>
    <source>
        <strain evidence="5">cv. DH55</strain>
    </source>
</reference>
<evidence type="ECO:0000313" key="5">
    <source>
        <dbReference type="Proteomes" id="UP000694864"/>
    </source>
</evidence>
<keyword evidence="5" id="KW-1185">Reference proteome</keyword>
<dbReference type="Pfam" id="PF04781">
    <property type="entry name" value="DUF627"/>
    <property type="match status" value="1"/>
</dbReference>
<dbReference type="Pfam" id="PF00443">
    <property type="entry name" value="UCH"/>
    <property type="match status" value="1"/>
</dbReference>
<dbReference type="Pfam" id="PF04780">
    <property type="entry name" value="DUF629"/>
    <property type="match status" value="1"/>
</dbReference>
<dbReference type="SUPFAM" id="SSF54001">
    <property type="entry name" value="Cysteine proteinases"/>
    <property type="match status" value="1"/>
</dbReference>
<accession>A0ABM0VYW3</accession>
<organism evidence="5 6">
    <name type="scientific">Camelina sativa</name>
    <name type="common">False flax</name>
    <name type="synonym">Myagrum sativum</name>
    <dbReference type="NCBI Taxonomy" id="90675"/>
    <lineage>
        <taxon>Eukaryota</taxon>
        <taxon>Viridiplantae</taxon>
        <taxon>Streptophyta</taxon>
        <taxon>Embryophyta</taxon>
        <taxon>Tracheophyta</taxon>
        <taxon>Spermatophyta</taxon>
        <taxon>Magnoliopsida</taxon>
        <taxon>eudicotyledons</taxon>
        <taxon>Gunneridae</taxon>
        <taxon>Pentapetalae</taxon>
        <taxon>rosids</taxon>
        <taxon>malvids</taxon>
        <taxon>Brassicales</taxon>
        <taxon>Brassicaceae</taxon>
        <taxon>Camelineae</taxon>
        <taxon>Camelina</taxon>
    </lineage>
</organism>
<dbReference type="InterPro" id="IPR013087">
    <property type="entry name" value="Znf_C2H2_type"/>
</dbReference>
<evidence type="ECO:0000313" key="6">
    <source>
        <dbReference type="RefSeq" id="XP_010463280.1"/>
    </source>
</evidence>
<dbReference type="RefSeq" id="XP_010463280.1">
    <property type="nucleotide sequence ID" value="XM_010464978.2"/>
</dbReference>
<dbReference type="InterPro" id="IPR006865">
    <property type="entry name" value="DUF629"/>
</dbReference>
<evidence type="ECO:0000256" key="1">
    <source>
        <dbReference type="ARBA" id="ARBA00022786"/>
    </source>
</evidence>
<sequence>MSQGDKDTFRFFSVLTSSRMCGEGSYNGLMMASTDHCHSKVLLTGDVNCEQIFKRAKDSYYAKDYVKALEVIEDLSLVEGEEDRENINALQAQIFMDLGQKTENTDVSAAYYLGCAECVSISPGLSSLAAISLFGLAEQLGSSVYYKKAVRKAKETLYNLTVNLQEDSEFAKREEKSMMSVIQIAESRIAESKTKTRRVGVARKEEKGRDTEKSEPDFNKRLMLYWAGLNVETKRNFMKVSTAELMSNVEGLYGSEGRDALEQLLTFARDERKWRFWMCRSCSTKFSSAEECKNHLEQEHRAKFTPDLTKCMPQRISKVWARKISVGGWEPVDTSAAIELIKNRLEDVKAFAYVNGWSKGWPLAADEERSKLLKEIQILLVSFWDCKILSCSIRDFLMQFTVKHLEKLQVSKHTLTDCHLVETPQIICFCESGELNEILQFLKNIKCERDDGTDVICRVVDNFWDGTRVKEKLDFDPQVSVLLLDKRLLQCKIARFDDEGTINVFDPSVHYANAHAQGGYILSWLVDNSVEDESFQFPIPIRMHNLDIWVAVLKAVQFTCRTLETTYLKKCQLLDYDAALTTAENLCIGEDVKRRNLQKDQWNSYASLLCDTCEEHLRRDAEKSLDTEVFLCAVQDVFKGATFPTFDFRICMDVIREHKDLSDDIVMKSINLLKLVVTNKVALKDSKFLLVESSRINLLNSLTRLSVFDYRYYILRPVKELILDGIIHMEHKANLAAAEADLISEEKQEEKMKLPSKKKKNKNNKGTSTSMPSHLDKSVEHENSVNLELGNTPPSVKTAEEVLMEPDDTFSSERGLSEMTSNINNQEEATKGNLVVKELLNYMQIMPGEDSSSEHLGSVHEEATTRYNSVLDMVLKALCNIKVLKEDLVHNRQPFSDNLEEQVPRALRDFFSAFVSGEIEYEGLYSYLSSDLLASLEEVHSTLNDAAEVVVAILEFWQCWKSPQRESLITRLFTIEEYERMKCSKCRKMPNYPEQRSYGVVMAADSIRDLKCAFGNIKFEDIIKVIRMEDKMLCDIKTRGCGKANFVRHTISRSPPIFTIVLEWEKNETEKEISETLEALDWEIDISRLYEGVEPNTVYRLVSMIGCGEEGEYNCVAYKKNRWVSLRHETLAEEVVGKWKSVVKFCGEWRVRPEVLFYEVV</sequence>
<dbReference type="PANTHER" id="PTHR22975">
    <property type="entry name" value="UBIQUITIN SPECIFIC PROTEINASE"/>
    <property type="match status" value="1"/>
</dbReference>
<name>A0ABM0VYW3_CAMSA</name>
<protein>
    <submittedName>
        <fullName evidence="6">Uncharacterized protein LOC104743948 isoform X1</fullName>
    </submittedName>
</protein>
<gene>
    <name evidence="6" type="primary">LOC104743948</name>
</gene>
<dbReference type="PANTHER" id="PTHR22975:SF20">
    <property type="entry name" value="UBIQUITIN CARBOXYL-TERMINAL HYDROLASE-RELATED PROTEIN-RELATED"/>
    <property type="match status" value="1"/>
</dbReference>
<evidence type="ECO:0000256" key="3">
    <source>
        <dbReference type="SAM" id="MobiDB-lite"/>
    </source>
</evidence>
<dbReference type="PROSITE" id="PS00028">
    <property type="entry name" value="ZINC_FINGER_C2H2_1"/>
    <property type="match status" value="1"/>
</dbReference>
<feature type="compositionally biased region" description="Basic residues" evidence="3">
    <location>
        <begin position="754"/>
        <end position="763"/>
    </location>
</feature>
<dbReference type="InterPro" id="IPR052398">
    <property type="entry name" value="Ubiquitin_hydrolase_53/54"/>
</dbReference>